<reference evidence="6" key="1">
    <citation type="submission" date="2021-02" db="EMBL/GenBank/DDBJ databases">
        <authorList>
            <person name="Dougan E. K."/>
            <person name="Rhodes N."/>
            <person name="Thang M."/>
            <person name="Chan C."/>
        </authorList>
    </citation>
    <scope>NUCLEOTIDE SEQUENCE</scope>
</reference>
<evidence type="ECO:0000256" key="5">
    <source>
        <dbReference type="SAM" id="Phobius"/>
    </source>
</evidence>
<dbReference type="InterPro" id="IPR035952">
    <property type="entry name" value="Rhomboid-like_sf"/>
</dbReference>
<evidence type="ECO:0000256" key="3">
    <source>
        <dbReference type="ARBA" id="ARBA00022989"/>
    </source>
</evidence>
<keyword evidence="7" id="KW-1185">Reference proteome</keyword>
<gene>
    <name evidence="6" type="ORF">PGLA1383_LOCUS8942</name>
</gene>
<comment type="subcellular location">
    <subcellularLocation>
        <location evidence="1">Membrane</location>
        <topology evidence="1">Multi-pass membrane protein</topology>
    </subcellularLocation>
</comment>
<dbReference type="Proteomes" id="UP000654075">
    <property type="component" value="Unassembled WGS sequence"/>
</dbReference>
<feature type="transmembrane region" description="Helical" evidence="5">
    <location>
        <begin position="193"/>
        <end position="213"/>
    </location>
</feature>
<protein>
    <submittedName>
        <fullName evidence="6">Uncharacterized protein</fullName>
    </submittedName>
</protein>
<evidence type="ECO:0000256" key="4">
    <source>
        <dbReference type="ARBA" id="ARBA00023136"/>
    </source>
</evidence>
<dbReference type="AlphaFoldDB" id="A0A813DNI3"/>
<evidence type="ECO:0000256" key="1">
    <source>
        <dbReference type="ARBA" id="ARBA00004141"/>
    </source>
</evidence>
<name>A0A813DNI3_POLGL</name>
<keyword evidence="4 5" id="KW-0472">Membrane</keyword>
<organism evidence="6 7">
    <name type="scientific">Polarella glacialis</name>
    <name type="common">Dinoflagellate</name>
    <dbReference type="NCBI Taxonomy" id="89957"/>
    <lineage>
        <taxon>Eukaryota</taxon>
        <taxon>Sar</taxon>
        <taxon>Alveolata</taxon>
        <taxon>Dinophyceae</taxon>
        <taxon>Suessiales</taxon>
        <taxon>Suessiaceae</taxon>
        <taxon>Polarella</taxon>
    </lineage>
</organism>
<evidence type="ECO:0000256" key="2">
    <source>
        <dbReference type="ARBA" id="ARBA00022692"/>
    </source>
</evidence>
<keyword evidence="2 5" id="KW-0812">Transmembrane</keyword>
<dbReference type="EMBL" id="CAJNNV010004135">
    <property type="protein sequence ID" value="CAE8590216.1"/>
    <property type="molecule type" value="Genomic_DNA"/>
</dbReference>
<keyword evidence="3 5" id="KW-1133">Transmembrane helix</keyword>
<feature type="transmembrane region" description="Helical" evidence="5">
    <location>
        <begin position="143"/>
        <end position="165"/>
    </location>
</feature>
<evidence type="ECO:0000313" key="7">
    <source>
        <dbReference type="Proteomes" id="UP000654075"/>
    </source>
</evidence>
<evidence type="ECO:0000313" key="6">
    <source>
        <dbReference type="EMBL" id="CAE8590216.1"/>
    </source>
</evidence>
<accession>A0A813DNI3</accession>
<dbReference type="SUPFAM" id="SSF144091">
    <property type="entry name" value="Rhomboid-like"/>
    <property type="match status" value="1"/>
</dbReference>
<sequence>MPYLPRVHLKGKKGPGFRYGLGLCYKARCICIPDKKAPCKQLIWDTNSLLSLVLGLNISLFFTGLWAQQVAQSHHEARVGGWSLSSCLIRMSTLSLPGLWDGQWSALFLSAFYHRGFLEFIRNMALLANVLEGAAQYGSWMFLALYIGGSVAHFVGACAALRVLGPEWLVPLEAWLGTHICFIDEESRRTVSVFFSVFNYGLVVVSSLIAMFVTNLGRFRRAVEGGSPASWRSSPR</sequence>
<dbReference type="GO" id="GO:0016020">
    <property type="term" value="C:membrane"/>
    <property type="evidence" value="ECO:0007669"/>
    <property type="project" value="UniProtKB-SubCell"/>
</dbReference>
<proteinExistence type="predicted"/>
<comment type="caution">
    <text evidence="6">The sequence shown here is derived from an EMBL/GenBank/DDBJ whole genome shotgun (WGS) entry which is preliminary data.</text>
</comment>